<dbReference type="CDD" id="cd00082">
    <property type="entry name" value="HisKA"/>
    <property type="match status" value="1"/>
</dbReference>
<dbReference type="RefSeq" id="WP_110359746.1">
    <property type="nucleotide sequence ID" value="NZ_QFLI01000002.1"/>
</dbReference>
<dbReference type="InterPro" id="IPR003661">
    <property type="entry name" value="HisK_dim/P_dom"/>
</dbReference>
<dbReference type="EC" id="2.7.13.3" evidence="2"/>
<dbReference type="InterPro" id="IPR036890">
    <property type="entry name" value="HATPase_C_sf"/>
</dbReference>
<dbReference type="InterPro" id="IPR050736">
    <property type="entry name" value="Sensor_HK_Regulatory"/>
</dbReference>
<dbReference type="CDD" id="cd16922">
    <property type="entry name" value="HATPase_EvgS-ArcB-TorS-like"/>
    <property type="match status" value="1"/>
</dbReference>
<evidence type="ECO:0000256" key="7">
    <source>
        <dbReference type="SAM" id="Coils"/>
    </source>
</evidence>
<dbReference type="Gene3D" id="1.10.287.130">
    <property type="match status" value="1"/>
</dbReference>
<feature type="coiled-coil region" evidence="7">
    <location>
        <begin position="160"/>
        <end position="190"/>
    </location>
</feature>
<dbReference type="Pfam" id="PF00512">
    <property type="entry name" value="HisKA"/>
    <property type="match status" value="1"/>
</dbReference>
<dbReference type="InterPro" id="IPR029016">
    <property type="entry name" value="GAF-like_dom_sf"/>
</dbReference>
<protein>
    <recommendedName>
        <fullName evidence="2">histidine kinase</fullName>
        <ecNumber evidence="2">2.7.13.3</ecNumber>
    </recommendedName>
</protein>
<dbReference type="SUPFAM" id="SSF55874">
    <property type="entry name" value="ATPase domain of HSP90 chaperone/DNA topoisomerase II/histidine kinase"/>
    <property type="match status" value="1"/>
</dbReference>
<reference evidence="9 10" key="1">
    <citation type="submission" date="2018-05" db="EMBL/GenBank/DDBJ databases">
        <title>Marinifilum breve JC075T sp. nov., a marine bacterium isolated from Yongle Blue Hole in the South China Sea.</title>
        <authorList>
            <person name="Fu T."/>
        </authorList>
    </citation>
    <scope>NUCLEOTIDE SEQUENCE [LARGE SCALE GENOMIC DNA]</scope>
    <source>
        <strain evidence="9 10">JC075</strain>
    </source>
</reference>
<keyword evidence="5" id="KW-0418">Kinase</keyword>
<dbReference type="SMART" id="SM00387">
    <property type="entry name" value="HATPase_c"/>
    <property type="match status" value="1"/>
</dbReference>
<sequence>MKVPEQMPQWMLDKWQGIADLLAETLSIPAALIMRAANQQMEVFITSNSENNPYNVGDTEDWHGLYCETVIKSKEKLLVANALNDKDWDQNPDIELGMIAYLGYPIFYPDKSPFGTICILDNKENHFSPVHEKILWQFKEVIELDLAMITSFEVKSSEMIQTIKEQQDQLKEQNIALQKAKEKAEEGNRLKSAFLQNISHEIRTPLNAVVGFSELLARPDLTHEKRDYFTSIILKNSDQLLSIVSDILTISEIETEQHQVNNEDICLDSILQDLEDIYKQKYQDNGIDLIKSIPENLRGHKINTDKTKLNQIITNLLNNAFKFTEKGSIEFGVELKNDVCEFYVKDTGIGIPEDMQNEIFNRFTQTNETISELYGGIGLGLSISKAFVELLGGKIWLKSEVGKGSNFYFTLPNQ</sequence>
<dbReference type="InterPro" id="IPR036097">
    <property type="entry name" value="HisK_dim/P_sf"/>
</dbReference>
<evidence type="ECO:0000256" key="3">
    <source>
        <dbReference type="ARBA" id="ARBA00022553"/>
    </source>
</evidence>
<dbReference type="PANTHER" id="PTHR43711">
    <property type="entry name" value="TWO-COMPONENT HISTIDINE KINASE"/>
    <property type="match status" value="1"/>
</dbReference>
<keyword evidence="3" id="KW-0597">Phosphoprotein</keyword>
<dbReference type="InterPro" id="IPR003018">
    <property type="entry name" value="GAF"/>
</dbReference>
<dbReference type="PROSITE" id="PS50109">
    <property type="entry name" value="HIS_KIN"/>
    <property type="match status" value="1"/>
</dbReference>
<keyword evidence="7" id="KW-0175">Coiled coil</keyword>
<dbReference type="Pfam" id="PF13185">
    <property type="entry name" value="GAF_2"/>
    <property type="match status" value="1"/>
</dbReference>
<evidence type="ECO:0000259" key="8">
    <source>
        <dbReference type="PROSITE" id="PS50109"/>
    </source>
</evidence>
<dbReference type="Gene3D" id="3.30.450.40">
    <property type="match status" value="1"/>
</dbReference>
<comment type="catalytic activity">
    <reaction evidence="1">
        <text>ATP + protein L-histidine = ADP + protein N-phospho-L-histidine.</text>
        <dbReference type="EC" id="2.7.13.3"/>
    </reaction>
</comment>
<evidence type="ECO:0000256" key="6">
    <source>
        <dbReference type="ARBA" id="ARBA00023012"/>
    </source>
</evidence>
<dbReference type="PANTHER" id="PTHR43711:SF31">
    <property type="entry name" value="HISTIDINE KINASE"/>
    <property type="match status" value="1"/>
</dbReference>
<feature type="domain" description="Histidine kinase" evidence="8">
    <location>
        <begin position="197"/>
        <end position="414"/>
    </location>
</feature>
<evidence type="ECO:0000313" key="9">
    <source>
        <dbReference type="EMBL" id="PXY02112.1"/>
    </source>
</evidence>
<dbReference type="Pfam" id="PF02518">
    <property type="entry name" value="HATPase_c"/>
    <property type="match status" value="1"/>
</dbReference>
<dbReference type="PRINTS" id="PR00344">
    <property type="entry name" value="BCTRLSENSOR"/>
</dbReference>
<dbReference type="InterPro" id="IPR003594">
    <property type="entry name" value="HATPase_dom"/>
</dbReference>
<evidence type="ECO:0000256" key="4">
    <source>
        <dbReference type="ARBA" id="ARBA00022679"/>
    </source>
</evidence>
<dbReference type="OrthoDB" id="9796457at2"/>
<dbReference type="AlphaFoldDB" id="A0A2V4A045"/>
<dbReference type="FunFam" id="3.30.565.10:FF:000010">
    <property type="entry name" value="Sensor histidine kinase RcsC"/>
    <property type="match status" value="1"/>
</dbReference>
<accession>A0A2V4A045</accession>
<gene>
    <name evidence="9" type="ORF">DF185_05560</name>
</gene>
<dbReference type="SUPFAM" id="SSF55781">
    <property type="entry name" value="GAF domain-like"/>
    <property type="match status" value="1"/>
</dbReference>
<dbReference type="SUPFAM" id="SSF47384">
    <property type="entry name" value="Homodimeric domain of signal transducing histidine kinase"/>
    <property type="match status" value="1"/>
</dbReference>
<organism evidence="9 10">
    <name type="scientific">Marinifilum breve</name>
    <dbReference type="NCBI Taxonomy" id="2184082"/>
    <lineage>
        <taxon>Bacteria</taxon>
        <taxon>Pseudomonadati</taxon>
        <taxon>Bacteroidota</taxon>
        <taxon>Bacteroidia</taxon>
        <taxon>Marinilabiliales</taxon>
        <taxon>Marinifilaceae</taxon>
    </lineage>
</organism>
<comment type="caution">
    <text evidence="9">The sequence shown here is derived from an EMBL/GenBank/DDBJ whole genome shotgun (WGS) entry which is preliminary data.</text>
</comment>
<dbReference type="Proteomes" id="UP000248079">
    <property type="component" value="Unassembled WGS sequence"/>
</dbReference>
<dbReference type="GO" id="GO:0000155">
    <property type="term" value="F:phosphorelay sensor kinase activity"/>
    <property type="evidence" value="ECO:0007669"/>
    <property type="project" value="InterPro"/>
</dbReference>
<evidence type="ECO:0000313" key="10">
    <source>
        <dbReference type="Proteomes" id="UP000248079"/>
    </source>
</evidence>
<keyword evidence="4" id="KW-0808">Transferase</keyword>
<proteinExistence type="predicted"/>
<evidence type="ECO:0000256" key="5">
    <source>
        <dbReference type="ARBA" id="ARBA00022777"/>
    </source>
</evidence>
<evidence type="ECO:0000256" key="1">
    <source>
        <dbReference type="ARBA" id="ARBA00000085"/>
    </source>
</evidence>
<dbReference type="InterPro" id="IPR004358">
    <property type="entry name" value="Sig_transdc_His_kin-like_C"/>
</dbReference>
<keyword evidence="10" id="KW-1185">Reference proteome</keyword>
<name>A0A2V4A045_9BACT</name>
<evidence type="ECO:0000256" key="2">
    <source>
        <dbReference type="ARBA" id="ARBA00012438"/>
    </source>
</evidence>
<keyword evidence="6" id="KW-0902">Two-component regulatory system</keyword>
<dbReference type="SMART" id="SM00388">
    <property type="entry name" value="HisKA"/>
    <property type="match status" value="1"/>
</dbReference>
<dbReference type="EMBL" id="QFLI01000002">
    <property type="protein sequence ID" value="PXY02112.1"/>
    <property type="molecule type" value="Genomic_DNA"/>
</dbReference>
<dbReference type="Gene3D" id="3.30.565.10">
    <property type="entry name" value="Histidine kinase-like ATPase, C-terminal domain"/>
    <property type="match status" value="1"/>
</dbReference>
<dbReference type="InterPro" id="IPR005467">
    <property type="entry name" value="His_kinase_dom"/>
</dbReference>